<dbReference type="InterPro" id="IPR016712">
    <property type="entry name" value="Rbsml_bS1m-like"/>
</dbReference>
<dbReference type="OrthoDB" id="2735536at2759"/>
<reference evidence="2 3" key="1">
    <citation type="journal article" date="2017" name="Mycologia">
        <title>Bifiguratus adelaidae, gen. et sp. nov., a new member of Mucoromycotina in endophytic and soil-dwelling habitats.</title>
        <authorList>
            <person name="Torres-Cruz T.J."/>
            <person name="Billingsley Tobias T.L."/>
            <person name="Almatruk M."/>
            <person name="Hesse C."/>
            <person name="Kuske C.R."/>
            <person name="Desiro A."/>
            <person name="Benucci G.M."/>
            <person name="Bonito G."/>
            <person name="Stajich J.E."/>
            <person name="Dunlap C."/>
            <person name="Arnold A.E."/>
            <person name="Porras-Alfaro A."/>
        </authorList>
    </citation>
    <scope>NUCLEOTIDE SEQUENCE [LARGE SCALE GENOMIC DNA]</scope>
    <source>
        <strain evidence="2 3">AZ0501</strain>
    </source>
</reference>
<keyword evidence="3" id="KW-1185">Reference proteome</keyword>
<dbReference type="PANTHER" id="PTHR28058:SF1">
    <property type="entry name" value="SMALL RIBOSOMAL SUBUNIT PROTEIN BS1M"/>
    <property type="match status" value="1"/>
</dbReference>
<dbReference type="PANTHER" id="PTHR28058">
    <property type="entry name" value="37S RIBOSOMAL PROTEIN MRP51, MITOCHONDRIAL"/>
    <property type="match status" value="1"/>
</dbReference>
<dbReference type="Pfam" id="PF11709">
    <property type="entry name" value="Mit_ribos_Mrp51"/>
    <property type="match status" value="1"/>
</dbReference>
<protein>
    <submittedName>
        <fullName evidence="2">Uncharacterized protein</fullName>
    </submittedName>
</protein>
<dbReference type="EMBL" id="MVBO01000014">
    <property type="protein sequence ID" value="OZJ05524.1"/>
    <property type="molecule type" value="Genomic_DNA"/>
</dbReference>
<name>A0A261Y4Y3_9FUNG</name>
<dbReference type="AlphaFoldDB" id="A0A261Y4Y3"/>
<dbReference type="Proteomes" id="UP000242875">
    <property type="component" value="Unassembled WGS sequence"/>
</dbReference>
<evidence type="ECO:0000313" key="2">
    <source>
        <dbReference type="EMBL" id="OZJ05524.1"/>
    </source>
</evidence>
<organism evidence="2 3">
    <name type="scientific">Bifiguratus adelaidae</name>
    <dbReference type="NCBI Taxonomy" id="1938954"/>
    <lineage>
        <taxon>Eukaryota</taxon>
        <taxon>Fungi</taxon>
        <taxon>Fungi incertae sedis</taxon>
        <taxon>Mucoromycota</taxon>
        <taxon>Mucoromycotina</taxon>
        <taxon>Endogonomycetes</taxon>
        <taxon>Endogonales</taxon>
        <taxon>Endogonales incertae sedis</taxon>
        <taxon>Bifiguratus</taxon>
    </lineage>
</organism>
<feature type="region of interest" description="Disordered" evidence="1">
    <location>
        <begin position="271"/>
        <end position="293"/>
    </location>
</feature>
<accession>A0A261Y4Y3</accession>
<proteinExistence type="predicted"/>
<sequence>MERTFPQILRHSRLSTYDNSIPQVYRSTTKHKKHGDWGLKRNLPTVIRTPNICVRALDTNESQTPWDSATSQVELLQRWKENFGGSNAQPKRTETVVRSMSDLSETEWKKVKRQAREKREQWLEAVKEGKYKREQVLEFLQLSTHRNVSQNAVAGPTYGEYPQEKPHTIQGRVLNTETGGYAVGVAGFVAHMPQHTVGVSRLKSDRELRTFHVLDAKVNEDGVPKIELSYRPPRNRALNNIIADLSFLANKKGNQKAGEDDEIEKTQRHLEGKYRRPTTRSARNASSAKEMENPMEGILEFLKAHHKDKTPDQGIGYSEIMNDLFSRDSLKKQKK</sequence>
<evidence type="ECO:0000256" key="1">
    <source>
        <dbReference type="SAM" id="MobiDB-lite"/>
    </source>
</evidence>
<comment type="caution">
    <text evidence="2">The sequence shown here is derived from an EMBL/GenBank/DDBJ whole genome shotgun (WGS) entry which is preliminary data.</text>
</comment>
<gene>
    <name evidence="2" type="ORF">BZG36_01904</name>
</gene>
<evidence type="ECO:0000313" key="3">
    <source>
        <dbReference type="Proteomes" id="UP000242875"/>
    </source>
</evidence>